<sequence>MDEFTRNRVKFVRSHPAWGTEIRNETEKLKSFLESPVFLSLFRRSLHRPSSPSLLSFVFNGHPLLNSLIFLVPPFLILSSSFSPLLKAAWSKSLLNLWAPECFCSYLLPLRHMDYSEANLPFLNDYGKQNCSSVGIMAVCNLVLVVFYFYVFCGG</sequence>
<evidence type="ECO:0000313" key="3">
    <source>
        <dbReference type="Proteomes" id="UP001642487"/>
    </source>
</evidence>
<evidence type="ECO:0000256" key="1">
    <source>
        <dbReference type="SAM" id="Phobius"/>
    </source>
</evidence>
<reference evidence="2 3" key="1">
    <citation type="submission" date="2024-03" db="EMBL/GenBank/DDBJ databases">
        <authorList>
            <person name="Gkanogiannis A."/>
            <person name="Becerra Lopez-Lavalle L."/>
        </authorList>
    </citation>
    <scope>NUCLEOTIDE SEQUENCE [LARGE SCALE GENOMIC DNA]</scope>
</reference>
<name>A0ABP0Y4Y5_9ROSI</name>
<feature type="transmembrane region" description="Helical" evidence="1">
    <location>
        <begin position="64"/>
        <end position="82"/>
    </location>
</feature>
<evidence type="ECO:0000313" key="2">
    <source>
        <dbReference type="EMBL" id="CAK9315513.1"/>
    </source>
</evidence>
<organism evidence="2 3">
    <name type="scientific">Citrullus colocynthis</name>
    <name type="common">colocynth</name>
    <dbReference type="NCBI Taxonomy" id="252529"/>
    <lineage>
        <taxon>Eukaryota</taxon>
        <taxon>Viridiplantae</taxon>
        <taxon>Streptophyta</taxon>
        <taxon>Embryophyta</taxon>
        <taxon>Tracheophyta</taxon>
        <taxon>Spermatophyta</taxon>
        <taxon>Magnoliopsida</taxon>
        <taxon>eudicotyledons</taxon>
        <taxon>Gunneridae</taxon>
        <taxon>Pentapetalae</taxon>
        <taxon>rosids</taxon>
        <taxon>fabids</taxon>
        <taxon>Cucurbitales</taxon>
        <taxon>Cucurbitaceae</taxon>
        <taxon>Benincaseae</taxon>
        <taxon>Citrullus</taxon>
    </lineage>
</organism>
<gene>
    <name evidence="2" type="ORF">CITCOLO1_LOCUS7310</name>
</gene>
<protein>
    <submittedName>
        <fullName evidence="2">Uncharacterized protein</fullName>
    </submittedName>
</protein>
<dbReference type="Proteomes" id="UP001642487">
    <property type="component" value="Chromosome 2"/>
</dbReference>
<accession>A0ABP0Y4Y5</accession>
<keyword evidence="1" id="KW-1133">Transmembrane helix</keyword>
<keyword evidence="3" id="KW-1185">Reference proteome</keyword>
<proteinExistence type="predicted"/>
<dbReference type="EMBL" id="OZ021736">
    <property type="protein sequence ID" value="CAK9315513.1"/>
    <property type="molecule type" value="Genomic_DNA"/>
</dbReference>
<feature type="transmembrane region" description="Helical" evidence="1">
    <location>
        <begin position="133"/>
        <end position="153"/>
    </location>
</feature>
<keyword evidence="1" id="KW-0812">Transmembrane</keyword>
<keyword evidence="1" id="KW-0472">Membrane</keyword>